<feature type="compositionally biased region" description="Basic and acidic residues" evidence="1">
    <location>
        <begin position="42"/>
        <end position="69"/>
    </location>
</feature>
<reference evidence="2 3" key="2">
    <citation type="submission" date="2018-11" db="EMBL/GenBank/DDBJ databases">
        <authorList>
            <consortium name="Pathogen Informatics"/>
        </authorList>
    </citation>
    <scope>NUCLEOTIDE SEQUENCE [LARGE SCALE GENOMIC DNA]</scope>
</reference>
<name>A0A183DBI1_9BILA</name>
<feature type="compositionally biased region" description="Basic and acidic residues" evidence="1">
    <location>
        <begin position="177"/>
        <end position="195"/>
    </location>
</feature>
<dbReference type="Proteomes" id="UP000271098">
    <property type="component" value="Unassembled WGS sequence"/>
</dbReference>
<feature type="compositionally biased region" description="Basic and acidic residues" evidence="1">
    <location>
        <begin position="294"/>
        <end position="305"/>
    </location>
</feature>
<evidence type="ECO:0000256" key="1">
    <source>
        <dbReference type="SAM" id="MobiDB-lite"/>
    </source>
</evidence>
<feature type="compositionally biased region" description="Basic and acidic residues" evidence="1">
    <location>
        <begin position="203"/>
        <end position="233"/>
    </location>
</feature>
<feature type="region of interest" description="Disordered" evidence="1">
    <location>
        <begin position="42"/>
        <end position="114"/>
    </location>
</feature>
<reference evidence="4" key="1">
    <citation type="submission" date="2016-06" db="UniProtKB">
        <authorList>
            <consortium name="WormBaseParasite"/>
        </authorList>
    </citation>
    <scope>IDENTIFICATION</scope>
</reference>
<evidence type="ECO:0000313" key="4">
    <source>
        <dbReference type="WBParaSite" id="GPUH_0000608001-mRNA-1"/>
    </source>
</evidence>
<feature type="compositionally biased region" description="Basic residues" evidence="1">
    <location>
        <begin position="306"/>
        <end position="315"/>
    </location>
</feature>
<feature type="region of interest" description="Disordered" evidence="1">
    <location>
        <begin position="294"/>
        <end position="325"/>
    </location>
</feature>
<keyword evidence="3" id="KW-1185">Reference proteome</keyword>
<dbReference type="WBParaSite" id="GPUH_0000608001-mRNA-1">
    <property type="protein sequence ID" value="GPUH_0000608001-mRNA-1"/>
    <property type="gene ID" value="GPUH_0000608001"/>
</dbReference>
<feature type="compositionally biased region" description="Basic and acidic residues" evidence="1">
    <location>
        <begin position="245"/>
        <end position="264"/>
    </location>
</feature>
<evidence type="ECO:0000313" key="2">
    <source>
        <dbReference type="EMBL" id="VDK53298.1"/>
    </source>
</evidence>
<dbReference type="EMBL" id="UYRT01013705">
    <property type="protein sequence ID" value="VDK53298.1"/>
    <property type="molecule type" value="Genomic_DNA"/>
</dbReference>
<evidence type="ECO:0000313" key="3">
    <source>
        <dbReference type="Proteomes" id="UP000271098"/>
    </source>
</evidence>
<feature type="region of interest" description="Disordered" evidence="1">
    <location>
        <begin position="176"/>
        <end position="195"/>
    </location>
</feature>
<protein>
    <submittedName>
        <fullName evidence="2 4">Uncharacterized protein</fullName>
    </submittedName>
</protein>
<gene>
    <name evidence="2" type="ORF">GPUH_LOCUS6072</name>
</gene>
<dbReference type="AlphaFoldDB" id="A0A183DBI1"/>
<proteinExistence type="predicted"/>
<feature type="region of interest" description="Disordered" evidence="1">
    <location>
        <begin position="203"/>
        <end position="273"/>
    </location>
</feature>
<feature type="compositionally biased region" description="Basic and acidic residues" evidence="1">
    <location>
        <begin position="316"/>
        <end position="325"/>
    </location>
</feature>
<sequence>MFLTLTWLSKRLICAIKFYFFSGETGGYCTCTNLASRARTKESEKKIFVPDEKRKKSEITTRTGQEKAENSVTGAQLNEESDTREKNTSSEEKEDEKNENATENELSGQDLPVDFSEPGKDVQIFDLNKILQPDRMKNTLTGSKKFKELGNETKLTKIVVKDNDIKNKALELNATAAKDKEKPKKTKNSEKIEENTDFDVEKIKLSEERKANTREEEIPERKRIPGEAEEITKPEQYLESVSFRQEGESKNIKENNKGKTKDDGEGAATQDNTAEIEQLKKLLEAKVVEVLSKEEKAASKSDGKMKSKIKRKKKKSEFDIKFPEK</sequence>
<feature type="compositionally biased region" description="Basic and acidic residues" evidence="1">
    <location>
        <begin position="81"/>
        <end position="100"/>
    </location>
</feature>
<accession>A0A183DBI1</accession>
<organism evidence="4">
    <name type="scientific">Gongylonema pulchrum</name>
    <dbReference type="NCBI Taxonomy" id="637853"/>
    <lineage>
        <taxon>Eukaryota</taxon>
        <taxon>Metazoa</taxon>
        <taxon>Ecdysozoa</taxon>
        <taxon>Nematoda</taxon>
        <taxon>Chromadorea</taxon>
        <taxon>Rhabditida</taxon>
        <taxon>Spirurina</taxon>
        <taxon>Spiruromorpha</taxon>
        <taxon>Spiruroidea</taxon>
        <taxon>Gongylonematidae</taxon>
        <taxon>Gongylonema</taxon>
    </lineage>
</organism>